<dbReference type="AlphaFoldDB" id="A0A5N5QDA1"/>
<organism evidence="1 2">
    <name type="scientific">Ceratobasidium theobromae</name>
    <dbReference type="NCBI Taxonomy" id="1582974"/>
    <lineage>
        <taxon>Eukaryota</taxon>
        <taxon>Fungi</taxon>
        <taxon>Dikarya</taxon>
        <taxon>Basidiomycota</taxon>
        <taxon>Agaricomycotina</taxon>
        <taxon>Agaricomycetes</taxon>
        <taxon>Cantharellales</taxon>
        <taxon>Ceratobasidiaceae</taxon>
        <taxon>Ceratobasidium</taxon>
    </lineage>
</organism>
<keyword evidence="2" id="KW-1185">Reference proteome</keyword>
<evidence type="ECO:0000313" key="1">
    <source>
        <dbReference type="EMBL" id="KAB5589722.1"/>
    </source>
</evidence>
<dbReference type="EMBL" id="SSOP01000236">
    <property type="protein sequence ID" value="KAB5589722.1"/>
    <property type="molecule type" value="Genomic_DNA"/>
</dbReference>
<sequence length="254" mass="28478">MPDAISIIGLTATFVPWPIHITGAIAKNYTKDTAKNNFNDAADQYKRMKEYRQDLDEFFTEDERAELDGAIKALTFDLSELENTLEKFKNITCWQVLKYREGLKKFNEDTEEFLGAVVLVHKDIRTGHSNHPPSLVQATLNNILNGQPNPNFTLSNNSTDRETHRNIMNAAMQDGVSMIRSRKDLISWAVLAQKMPPITTPTELALLGLTKRPIALRRSTAPGTPLGWHIENGSPTALTSVTDIEMKTLGEQID</sequence>
<protein>
    <submittedName>
        <fullName evidence="1">Uncharacterized protein</fullName>
    </submittedName>
</protein>
<name>A0A5N5QDA1_9AGAM</name>
<gene>
    <name evidence="1" type="ORF">CTheo_6838</name>
</gene>
<accession>A0A5N5QDA1</accession>
<reference evidence="1 2" key="1">
    <citation type="journal article" date="2019" name="Fungal Biol. Biotechnol.">
        <title>Draft genome sequence of fastidious pathogen Ceratobasidium theobromae, which causes vascular-streak dieback in Theobroma cacao.</title>
        <authorList>
            <person name="Ali S.S."/>
            <person name="Asman A."/>
            <person name="Shao J."/>
            <person name="Firmansyah A.P."/>
            <person name="Susilo A.W."/>
            <person name="Rosmana A."/>
            <person name="McMahon P."/>
            <person name="Junaid M."/>
            <person name="Guest D."/>
            <person name="Kheng T.Y."/>
            <person name="Meinhardt L.W."/>
            <person name="Bailey B.A."/>
        </authorList>
    </citation>
    <scope>NUCLEOTIDE SEQUENCE [LARGE SCALE GENOMIC DNA]</scope>
    <source>
        <strain evidence="1 2">CT2</strain>
    </source>
</reference>
<proteinExistence type="predicted"/>
<evidence type="ECO:0000313" key="2">
    <source>
        <dbReference type="Proteomes" id="UP000383932"/>
    </source>
</evidence>
<dbReference type="OrthoDB" id="3246311at2759"/>
<dbReference type="Proteomes" id="UP000383932">
    <property type="component" value="Unassembled WGS sequence"/>
</dbReference>
<comment type="caution">
    <text evidence="1">The sequence shown here is derived from an EMBL/GenBank/DDBJ whole genome shotgun (WGS) entry which is preliminary data.</text>
</comment>